<dbReference type="AlphaFoldDB" id="A0A2S7UYR6"/>
<gene>
    <name evidence="2" type="ORF">BTO11_13965</name>
</gene>
<proteinExistence type="predicted"/>
<dbReference type="InterPro" id="IPR032179">
    <property type="entry name" value="Cry22Aa_Ig-like"/>
</dbReference>
<dbReference type="InterPro" id="IPR011889">
    <property type="entry name" value="Liste_lipo_26"/>
</dbReference>
<protein>
    <recommendedName>
        <fullName evidence="1">Pesticidal crystal protein Cry22Aa Ig-like domain-containing protein</fullName>
    </recommendedName>
</protein>
<feature type="domain" description="Pesticidal crystal protein Cry22Aa Ig-like" evidence="1">
    <location>
        <begin position="189"/>
        <end position="246"/>
    </location>
</feature>
<evidence type="ECO:0000259" key="1">
    <source>
        <dbReference type="Pfam" id="PF16403"/>
    </source>
</evidence>
<dbReference type="Pfam" id="PF16403">
    <property type="entry name" value="Bact_surface_Ig-like"/>
    <property type="match status" value="1"/>
</dbReference>
<evidence type="ECO:0000313" key="3">
    <source>
        <dbReference type="Proteomes" id="UP000239007"/>
    </source>
</evidence>
<comment type="caution">
    <text evidence="2">The sequence shown here is derived from an EMBL/GenBank/DDBJ whole genome shotgun (WGS) entry which is preliminary data.</text>
</comment>
<dbReference type="EMBL" id="MSCH01000003">
    <property type="protein sequence ID" value="PQJ54642.1"/>
    <property type="molecule type" value="Genomic_DNA"/>
</dbReference>
<name>A0A2S7UYR6_9GAMM</name>
<dbReference type="Gene3D" id="2.60.40.10">
    <property type="entry name" value="Immunoglobulins"/>
    <property type="match status" value="1"/>
</dbReference>
<dbReference type="InterPro" id="IPR013783">
    <property type="entry name" value="Ig-like_fold"/>
</dbReference>
<dbReference type="InterPro" id="IPR005046">
    <property type="entry name" value="DUF285"/>
</dbReference>
<keyword evidence="3" id="KW-1185">Reference proteome</keyword>
<organism evidence="2 3">
    <name type="scientific">Psychrosphaera saromensis</name>
    <dbReference type="NCBI Taxonomy" id="716813"/>
    <lineage>
        <taxon>Bacteria</taxon>
        <taxon>Pseudomonadati</taxon>
        <taxon>Pseudomonadota</taxon>
        <taxon>Gammaproteobacteria</taxon>
        <taxon>Alteromonadales</taxon>
        <taxon>Pseudoalteromonadaceae</taxon>
        <taxon>Psychrosphaera</taxon>
    </lineage>
</organism>
<dbReference type="Proteomes" id="UP000239007">
    <property type="component" value="Unassembled WGS sequence"/>
</dbReference>
<reference evidence="2 3" key="1">
    <citation type="submission" date="2016-12" db="EMBL/GenBank/DDBJ databases">
        <title>Diversity of luminous bacteria.</title>
        <authorList>
            <person name="Yoshizawa S."/>
            <person name="Kogure K."/>
        </authorList>
    </citation>
    <scope>NUCLEOTIDE SEQUENCE [LARGE SCALE GENOMIC DNA]</scope>
    <source>
        <strain evidence="2 3">SA4-48</strain>
    </source>
</reference>
<sequence length="247" mass="27172">MTDMSSMFSGSDAFNQPLNNWDVSNVRDMKKMFSGAVSFNQPLNNWDVSSVIDMNAMFFYAPVFNQPLNSWNVSNVTNMQGMFSSALGFNQLLGDWDISNVTDMSNMLSAVGLSTESYSQLLDGWSLRTLQPSITFYIGAYYNSESAAAHQYIMDNYNWYILDNGELPETADSTGPSITMWDEGITTVSQYSDLKLYAYAVDDRDGAVAVTTSGSVNTSVLGVYTLTYTASDSAGNTSTATREITVE</sequence>
<dbReference type="OrthoDB" id="7056509at2"/>
<accession>A0A2S7UYR6</accession>
<evidence type="ECO:0000313" key="2">
    <source>
        <dbReference type="EMBL" id="PQJ54642.1"/>
    </source>
</evidence>
<dbReference type="NCBIfam" id="TIGR02167">
    <property type="entry name" value="Liste_lipo_26"/>
    <property type="match status" value="3"/>
</dbReference>
<dbReference type="Pfam" id="PF03382">
    <property type="entry name" value="DUF285"/>
    <property type="match status" value="1"/>
</dbReference>